<dbReference type="RefSeq" id="XP_040663881.1">
    <property type="nucleotide sequence ID" value="XM_040813075.1"/>
</dbReference>
<evidence type="ECO:0008006" key="4">
    <source>
        <dbReference type="Google" id="ProtNLM"/>
    </source>
</evidence>
<evidence type="ECO:0000256" key="1">
    <source>
        <dbReference type="SAM" id="SignalP"/>
    </source>
</evidence>
<feature type="chain" id="PRO_5012611909" description="Secreted protein" evidence="1">
    <location>
        <begin position="22"/>
        <end position="125"/>
    </location>
</feature>
<gene>
    <name evidence="2" type="ORF">ASPVEDRAFT_445627</name>
</gene>
<organism evidence="2 3">
    <name type="scientific">Aspergillus versicolor CBS 583.65</name>
    <dbReference type="NCBI Taxonomy" id="1036611"/>
    <lineage>
        <taxon>Eukaryota</taxon>
        <taxon>Fungi</taxon>
        <taxon>Dikarya</taxon>
        <taxon>Ascomycota</taxon>
        <taxon>Pezizomycotina</taxon>
        <taxon>Eurotiomycetes</taxon>
        <taxon>Eurotiomycetidae</taxon>
        <taxon>Eurotiales</taxon>
        <taxon>Aspergillaceae</taxon>
        <taxon>Aspergillus</taxon>
        <taxon>Aspergillus subgen. Nidulantes</taxon>
    </lineage>
</organism>
<accession>A0A1L9P9E7</accession>
<dbReference type="GeneID" id="63728586"/>
<keyword evidence="1" id="KW-0732">Signal</keyword>
<feature type="signal peptide" evidence="1">
    <location>
        <begin position="1"/>
        <end position="21"/>
    </location>
</feature>
<protein>
    <recommendedName>
        <fullName evidence="4">Secreted protein</fullName>
    </recommendedName>
</protein>
<evidence type="ECO:0000313" key="2">
    <source>
        <dbReference type="EMBL" id="OJI98118.1"/>
    </source>
</evidence>
<sequence length="125" mass="13863">MSALPVLLLIFLDNWSFRALSAPRPGRALNRASSVPHFPSRPTSVQQNIVCFFLLHLYPTSAQKSIVLFSTWTSVQTGHCQFLHLHRSLTGAQQSIVRLSYSTLAGRLLVRASSSVMMKQNAKAP</sequence>
<evidence type="ECO:0000313" key="3">
    <source>
        <dbReference type="Proteomes" id="UP000184073"/>
    </source>
</evidence>
<dbReference type="Proteomes" id="UP000184073">
    <property type="component" value="Unassembled WGS sequence"/>
</dbReference>
<dbReference type="AlphaFoldDB" id="A0A1L9P9E7"/>
<dbReference type="VEuPathDB" id="FungiDB:ASPVEDRAFT_445627"/>
<keyword evidence="3" id="KW-1185">Reference proteome</keyword>
<reference evidence="3" key="1">
    <citation type="journal article" date="2017" name="Genome Biol.">
        <title>Comparative genomics reveals high biological diversity and specific adaptations in the industrially and medically important fungal genus Aspergillus.</title>
        <authorList>
            <person name="de Vries R.P."/>
            <person name="Riley R."/>
            <person name="Wiebenga A."/>
            <person name="Aguilar-Osorio G."/>
            <person name="Amillis S."/>
            <person name="Uchima C.A."/>
            <person name="Anderluh G."/>
            <person name="Asadollahi M."/>
            <person name="Askin M."/>
            <person name="Barry K."/>
            <person name="Battaglia E."/>
            <person name="Bayram O."/>
            <person name="Benocci T."/>
            <person name="Braus-Stromeyer S.A."/>
            <person name="Caldana C."/>
            <person name="Canovas D."/>
            <person name="Cerqueira G.C."/>
            <person name="Chen F."/>
            <person name="Chen W."/>
            <person name="Choi C."/>
            <person name="Clum A."/>
            <person name="Dos Santos R.A."/>
            <person name="Damasio A.R."/>
            <person name="Diallinas G."/>
            <person name="Emri T."/>
            <person name="Fekete E."/>
            <person name="Flipphi M."/>
            <person name="Freyberg S."/>
            <person name="Gallo A."/>
            <person name="Gournas C."/>
            <person name="Habgood R."/>
            <person name="Hainaut M."/>
            <person name="Harispe M.L."/>
            <person name="Henrissat B."/>
            <person name="Hilden K.S."/>
            <person name="Hope R."/>
            <person name="Hossain A."/>
            <person name="Karabika E."/>
            <person name="Karaffa L."/>
            <person name="Karanyi Z."/>
            <person name="Krasevec N."/>
            <person name="Kuo A."/>
            <person name="Kusch H."/>
            <person name="LaButti K."/>
            <person name="Lagendijk E.L."/>
            <person name="Lapidus A."/>
            <person name="Levasseur A."/>
            <person name="Lindquist E."/>
            <person name="Lipzen A."/>
            <person name="Logrieco A.F."/>
            <person name="MacCabe A."/>
            <person name="Maekelae M.R."/>
            <person name="Malavazi I."/>
            <person name="Melin P."/>
            <person name="Meyer V."/>
            <person name="Mielnichuk N."/>
            <person name="Miskei M."/>
            <person name="Molnar A.P."/>
            <person name="Mule G."/>
            <person name="Ngan C.Y."/>
            <person name="Orejas M."/>
            <person name="Orosz E."/>
            <person name="Ouedraogo J.P."/>
            <person name="Overkamp K.M."/>
            <person name="Park H.-S."/>
            <person name="Perrone G."/>
            <person name="Piumi F."/>
            <person name="Punt P.J."/>
            <person name="Ram A.F."/>
            <person name="Ramon A."/>
            <person name="Rauscher S."/>
            <person name="Record E."/>
            <person name="Riano-Pachon D.M."/>
            <person name="Robert V."/>
            <person name="Roehrig J."/>
            <person name="Ruller R."/>
            <person name="Salamov A."/>
            <person name="Salih N.S."/>
            <person name="Samson R.A."/>
            <person name="Sandor E."/>
            <person name="Sanguinetti M."/>
            <person name="Schuetze T."/>
            <person name="Sepcic K."/>
            <person name="Shelest E."/>
            <person name="Sherlock G."/>
            <person name="Sophianopoulou V."/>
            <person name="Squina F.M."/>
            <person name="Sun H."/>
            <person name="Susca A."/>
            <person name="Todd R.B."/>
            <person name="Tsang A."/>
            <person name="Unkles S.E."/>
            <person name="van de Wiele N."/>
            <person name="van Rossen-Uffink D."/>
            <person name="Oliveira J.V."/>
            <person name="Vesth T.C."/>
            <person name="Visser J."/>
            <person name="Yu J.-H."/>
            <person name="Zhou M."/>
            <person name="Andersen M.R."/>
            <person name="Archer D.B."/>
            <person name="Baker S.E."/>
            <person name="Benoit I."/>
            <person name="Brakhage A.A."/>
            <person name="Braus G.H."/>
            <person name="Fischer R."/>
            <person name="Frisvad J.C."/>
            <person name="Goldman G.H."/>
            <person name="Houbraken J."/>
            <person name="Oakley B."/>
            <person name="Pocsi I."/>
            <person name="Scazzocchio C."/>
            <person name="Seiboth B."/>
            <person name="vanKuyk P.A."/>
            <person name="Wortman J."/>
            <person name="Dyer P.S."/>
            <person name="Grigoriev I.V."/>
        </authorList>
    </citation>
    <scope>NUCLEOTIDE SEQUENCE [LARGE SCALE GENOMIC DNA]</scope>
    <source>
        <strain evidence="3">CBS 583.65</strain>
    </source>
</reference>
<proteinExistence type="predicted"/>
<name>A0A1L9P9E7_ASPVE</name>
<dbReference type="EMBL" id="KV878126">
    <property type="protein sequence ID" value="OJI98118.1"/>
    <property type="molecule type" value="Genomic_DNA"/>
</dbReference>